<dbReference type="Gene3D" id="2.40.10.120">
    <property type="match status" value="1"/>
</dbReference>
<dbReference type="SUPFAM" id="SSF50494">
    <property type="entry name" value="Trypsin-like serine proteases"/>
    <property type="match status" value="1"/>
</dbReference>
<gene>
    <name evidence="4" type="ORF">SAMN05660461_5648</name>
</gene>
<dbReference type="InterPro" id="IPR051201">
    <property type="entry name" value="Chloro_Bact_Ser_Proteases"/>
</dbReference>
<accession>A0A1T5PAQ6</accession>
<evidence type="ECO:0000256" key="1">
    <source>
        <dbReference type="ARBA" id="ARBA00022670"/>
    </source>
</evidence>
<dbReference type="Pfam" id="PF13365">
    <property type="entry name" value="Trypsin_2"/>
    <property type="match status" value="1"/>
</dbReference>
<feature type="chain" id="PRO_5012301467" evidence="3">
    <location>
        <begin position="23"/>
        <end position="313"/>
    </location>
</feature>
<dbReference type="PRINTS" id="PR00834">
    <property type="entry name" value="PROTEASES2C"/>
</dbReference>
<protein>
    <submittedName>
        <fullName evidence="4">Trypsin-like peptidase domain-containing protein</fullName>
    </submittedName>
</protein>
<dbReference type="GO" id="GO:0004252">
    <property type="term" value="F:serine-type endopeptidase activity"/>
    <property type="evidence" value="ECO:0007669"/>
    <property type="project" value="InterPro"/>
</dbReference>
<organism evidence="4 5">
    <name type="scientific">Chitinophaga ginsengisegetis</name>
    <dbReference type="NCBI Taxonomy" id="393003"/>
    <lineage>
        <taxon>Bacteria</taxon>
        <taxon>Pseudomonadati</taxon>
        <taxon>Bacteroidota</taxon>
        <taxon>Chitinophagia</taxon>
        <taxon>Chitinophagales</taxon>
        <taxon>Chitinophagaceae</taxon>
        <taxon>Chitinophaga</taxon>
    </lineage>
</organism>
<dbReference type="InterPro" id="IPR001940">
    <property type="entry name" value="Peptidase_S1C"/>
</dbReference>
<keyword evidence="1" id="KW-0645">Protease</keyword>
<dbReference type="RefSeq" id="WP_079472901.1">
    <property type="nucleotide sequence ID" value="NZ_FUZZ01000005.1"/>
</dbReference>
<keyword evidence="2" id="KW-0378">Hydrolase</keyword>
<dbReference type="STRING" id="393003.SAMN05660461_5648"/>
<evidence type="ECO:0000256" key="3">
    <source>
        <dbReference type="SAM" id="SignalP"/>
    </source>
</evidence>
<name>A0A1T5PAQ6_9BACT</name>
<sequence>MKKSTFLLTGIIILGGLLPAVAQTSAASDIYTDYQHYFSDIKFGFPGKRAMMQDLKDSAALLTDETPPAGNKIKLLSATTKVLADEEIYARRKNSVFIVGKLQKAKDSTDALSFGLTGTAFALNPDGICVTNYHVLKSIIVNDNPEAAKDSVYFIIAHDKQVYFIEKILAYSQNNDLAIFKVNTNGTPLQPIPVGKPAEVGTAVYCISHPTGYFYYFSKGIVARNVTIGARQAAAGYNPLGKPPIRMEITADYGVGSSGGPVLDKRGNLIGIVSSTLPLGAVVKDDAGNVTGHQQMVIKDTLPVSALQELLGN</sequence>
<evidence type="ECO:0000313" key="4">
    <source>
        <dbReference type="EMBL" id="SKD09756.1"/>
    </source>
</evidence>
<keyword evidence="5" id="KW-1185">Reference proteome</keyword>
<dbReference type="GO" id="GO:0006508">
    <property type="term" value="P:proteolysis"/>
    <property type="evidence" value="ECO:0007669"/>
    <property type="project" value="UniProtKB-KW"/>
</dbReference>
<dbReference type="PANTHER" id="PTHR43343:SF3">
    <property type="entry name" value="PROTEASE DO-LIKE 8, CHLOROPLASTIC"/>
    <property type="match status" value="1"/>
</dbReference>
<dbReference type="AlphaFoldDB" id="A0A1T5PAQ6"/>
<dbReference type="InterPro" id="IPR009003">
    <property type="entry name" value="Peptidase_S1_PA"/>
</dbReference>
<feature type="signal peptide" evidence="3">
    <location>
        <begin position="1"/>
        <end position="22"/>
    </location>
</feature>
<proteinExistence type="predicted"/>
<keyword evidence="3" id="KW-0732">Signal</keyword>
<dbReference type="PANTHER" id="PTHR43343">
    <property type="entry name" value="PEPTIDASE S12"/>
    <property type="match status" value="1"/>
</dbReference>
<dbReference type="EMBL" id="FUZZ01000005">
    <property type="protein sequence ID" value="SKD09756.1"/>
    <property type="molecule type" value="Genomic_DNA"/>
</dbReference>
<dbReference type="Proteomes" id="UP000190166">
    <property type="component" value="Unassembled WGS sequence"/>
</dbReference>
<evidence type="ECO:0000313" key="5">
    <source>
        <dbReference type="Proteomes" id="UP000190166"/>
    </source>
</evidence>
<reference evidence="4 5" key="1">
    <citation type="submission" date="2017-02" db="EMBL/GenBank/DDBJ databases">
        <authorList>
            <person name="Peterson S.W."/>
        </authorList>
    </citation>
    <scope>NUCLEOTIDE SEQUENCE [LARGE SCALE GENOMIC DNA]</scope>
    <source>
        <strain evidence="4 5">DSM 18108</strain>
    </source>
</reference>
<evidence type="ECO:0000256" key="2">
    <source>
        <dbReference type="ARBA" id="ARBA00022801"/>
    </source>
</evidence>